<comment type="caution">
    <text evidence="2">The sequence shown here is derived from an EMBL/GenBank/DDBJ whole genome shotgun (WGS) entry which is preliminary data.</text>
</comment>
<dbReference type="Pfam" id="PF19834">
    <property type="entry name" value="DUF6314"/>
    <property type="match status" value="1"/>
</dbReference>
<name>A0A5C4N4D3_9RHOB</name>
<evidence type="ECO:0000259" key="1">
    <source>
        <dbReference type="Pfam" id="PF19834"/>
    </source>
</evidence>
<sequence length="138" mass="15837">MLTLADFTGTRWIVSRAIDDRRGVVRGEFSGTANFVPQGEGLVYHEVGRLRMAQGPILAAERRYLWLSLADGIEVRFTDDRPFHRFRPEGRGPGTDHPCGADLYRVTYDFGRWPEWEAEWVVTGPAKDYRMVTTYRLG</sequence>
<feature type="domain" description="DUF6314" evidence="1">
    <location>
        <begin position="11"/>
        <end position="136"/>
    </location>
</feature>
<organism evidence="2 3">
    <name type="scientific">Rubellimicrobium rubrum</name>
    <dbReference type="NCBI Taxonomy" id="2585369"/>
    <lineage>
        <taxon>Bacteria</taxon>
        <taxon>Pseudomonadati</taxon>
        <taxon>Pseudomonadota</taxon>
        <taxon>Alphaproteobacteria</taxon>
        <taxon>Rhodobacterales</taxon>
        <taxon>Roseobacteraceae</taxon>
        <taxon>Rubellimicrobium</taxon>
    </lineage>
</organism>
<dbReference type="RefSeq" id="WP_139074612.1">
    <property type="nucleotide sequence ID" value="NZ_VDFU01000001.1"/>
</dbReference>
<dbReference type="EMBL" id="VDFU01000001">
    <property type="protein sequence ID" value="TNC52825.1"/>
    <property type="molecule type" value="Genomic_DNA"/>
</dbReference>
<keyword evidence="3" id="KW-1185">Reference proteome</keyword>
<dbReference type="OrthoDB" id="7351979at2"/>
<reference evidence="2 3" key="1">
    <citation type="submission" date="2019-06" db="EMBL/GenBank/DDBJ databases">
        <title>YIM 131921 draft genome.</title>
        <authorList>
            <person name="Jiang L."/>
        </authorList>
    </citation>
    <scope>NUCLEOTIDE SEQUENCE [LARGE SCALE GENOMIC DNA]</scope>
    <source>
        <strain evidence="2 3">YIM 131921</strain>
    </source>
</reference>
<evidence type="ECO:0000313" key="2">
    <source>
        <dbReference type="EMBL" id="TNC52825.1"/>
    </source>
</evidence>
<evidence type="ECO:0000313" key="3">
    <source>
        <dbReference type="Proteomes" id="UP000305887"/>
    </source>
</evidence>
<protein>
    <recommendedName>
        <fullName evidence="1">DUF6314 domain-containing protein</fullName>
    </recommendedName>
</protein>
<gene>
    <name evidence="2" type="ORF">FHG66_00585</name>
</gene>
<accession>A0A5C4N4D3</accession>
<dbReference type="InterPro" id="IPR045632">
    <property type="entry name" value="DUF6314"/>
</dbReference>
<dbReference type="Proteomes" id="UP000305887">
    <property type="component" value="Unassembled WGS sequence"/>
</dbReference>
<dbReference type="AlphaFoldDB" id="A0A5C4N4D3"/>
<proteinExistence type="predicted"/>